<evidence type="ECO:0000313" key="2">
    <source>
        <dbReference type="EMBL" id="KAJ1189423.1"/>
    </source>
</evidence>
<accession>A0AAV7UK84</accession>
<feature type="region of interest" description="Disordered" evidence="1">
    <location>
        <begin position="62"/>
        <end position="99"/>
    </location>
</feature>
<feature type="region of interest" description="Disordered" evidence="1">
    <location>
        <begin position="1"/>
        <end position="22"/>
    </location>
</feature>
<comment type="caution">
    <text evidence="2">The sequence shown here is derived from an EMBL/GenBank/DDBJ whole genome shotgun (WGS) entry which is preliminary data.</text>
</comment>
<dbReference type="Proteomes" id="UP001066276">
    <property type="component" value="Chromosome 3_1"/>
</dbReference>
<evidence type="ECO:0000256" key="1">
    <source>
        <dbReference type="SAM" id="MobiDB-lite"/>
    </source>
</evidence>
<dbReference type="EMBL" id="JANPWB010000005">
    <property type="protein sequence ID" value="KAJ1189423.1"/>
    <property type="molecule type" value="Genomic_DNA"/>
</dbReference>
<organism evidence="2 3">
    <name type="scientific">Pleurodeles waltl</name>
    <name type="common">Iberian ribbed newt</name>
    <dbReference type="NCBI Taxonomy" id="8319"/>
    <lineage>
        <taxon>Eukaryota</taxon>
        <taxon>Metazoa</taxon>
        <taxon>Chordata</taxon>
        <taxon>Craniata</taxon>
        <taxon>Vertebrata</taxon>
        <taxon>Euteleostomi</taxon>
        <taxon>Amphibia</taxon>
        <taxon>Batrachia</taxon>
        <taxon>Caudata</taxon>
        <taxon>Salamandroidea</taxon>
        <taxon>Salamandridae</taxon>
        <taxon>Pleurodelinae</taxon>
        <taxon>Pleurodeles</taxon>
    </lineage>
</organism>
<protein>
    <submittedName>
        <fullName evidence="2">Uncharacterized protein</fullName>
    </submittedName>
</protein>
<sequence>MRLAASALPNPGPPPRSVCSARNTNTEQADVATALRNRGHQLGMRQRQGYFPRWIFGRQRLRGGRRRGADGCPEPDRGPTEVLWQQEDEKCTKQRRPAP</sequence>
<keyword evidence="3" id="KW-1185">Reference proteome</keyword>
<name>A0AAV7UK84_PLEWA</name>
<gene>
    <name evidence="2" type="ORF">NDU88_006168</name>
</gene>
<reference evidence="2" key="1">
    <citation type="journal article" date="2022" name="bioRxiv">
        <title>Sequencing and chromosome-scale assembly of the giantPleurodeles waltlgenome.</title>
        <authorList>
            <person name="Brown T."/>
            <person name="Elewa A."/>
            <person name="Iarovenko S."/>
            <person name="Subramanian E."/>
            <person name="Araus A.J."/>
            <person name="Petzold A."/>
            <person name="Susuki M."/>
            <person name="Suzuki K.-i.T."/>
            <person name="Hayashi T."/>
            <person name="Toyoda A."/>
            <person name="Oliveira C."/>
            <person name="Osipova E."/>
            <person name="Leigh N.D."/>
            <person name="Simon A."/>
            <person name="Yun M.H."/>
        </authorList>
    </citation>
    <scope>NUCLEOTIDE SEQUENCE</scope>
    <source>
        <strain evidence="2">20211129_DDA</strain>
        <tissue evidence="2">Liver</tissue>
    </source>
</reference>
<proteinExistence type="predicted"/>
<dbReference type="AlphaFoldDB" id="A0AAV7UK84"/>
<evidence type="ECO:0000313" key="3">
    <source>
        <dbReference type="Proteomes" id="UP001066276"/>
    </source>
</evidence>